<feature type="domain" description="AB hydrolase-1" evidence="1">
    <location>
        <begin position="32"/>
        <end position="167"/>
    </location>
</feature>
<dbReference type="RefSeq" id="WP_069378987.1">
    <property type="nucleotide sequence ID" value="NZ_CP017141.1"/>
</dbReference>
<dbReference type="Pfam" id="PF00561">
    <property type="entry name" value="Abhydrolase_1"/>
    <property type="match status" value="1"/>
</dbReference>
<dbReference type="KEGG" id="psty:BFS30_09050"/>
<dbReference type="OrthoDB" id="9808543at2"/>
<organism evidence="2 3">
    <name type="scientific">Pedobacter steynii</name>
    <dbReference type="NCBI Taxonomy" id="430522"/>
    <lineage>
        <taxon>Bacteria</taxon>
        <taxon>Pseudomonadati</taxon>
        <taxon>Bacteroidota</taxon>
        <taxon>Sphingobacteriia</taxon>
        <taxon>Sphingobacteriales</taxon>
        <taxon>Sphingobacteriaceae</taxon>
        <taxon>Pedobacter</taxon>
    </lineage>
</organism>
<dbReference type="AlphaFoldDB" id="A0A1D7QF12"/>
<dbReference type="GO" id="GO:0052689">
    <property type="term" value="F:carboxylic ester hydrolase activity"/>
    <property type="evidence" value="ECO:0007669"/>
    <property type="project" value="TreeGrafter"/>
</dbReference>
<evidence type="ECO:0000259" key="1">
    <source>
        <dbReference type="Pfam" id="PF00561"/>
    </source>
</evidence>
<reference evidence="2 3" key="1">
    <citation type="submission" date="2016-08" db="EMBL/GenBank/DDBJ databases">
        <authorList>
            <person name="Seilhamer J.J."/>
        </authorList>
    </citation>
    <scope>NUCLEOTIDE SEQUENCE [LARGE SCALE GENOMIC DNA]</scope>
    <source>
        <strain evidence="2 3">DX4</strain>
    </source>
</reference>
<proteinExistence type="predicted"/>
<keyword evidence="3" id="KW-1185">Reference proteome</keyword>
<dbReference type="InterPro" id="IPR053145">
    <property type="entry name" value="AB_hydrolase_Est10"/>
</dbReference>
<dbReference type="InterPro" id="IPR000073">
    <property type="entry name" value="AB_hydrolase_1"/>
</dbReference>
<keyword evidence="2" id="KW-0378">Hydrolase</keyword>
<dbReference type="EMBL" id="CP017141">
    <property type="protein sequence ID" value="AOM77296.1"/>
    <property type="molecule type" value="Genomic_DNA"/>
</dbReference>
<gene>
    <name evidence="2" type="ORF">BFS30_09050</name>
</gene>
<evidence type="ECO:0000313" key="2">
    <source>
        <dbReference type="EMBL" id="AOM77296.1"/>
    </source>
</evidence>
<dbReference type="InterPro" id="IPR029058">
    <property type="entry name" value="AB_hydrolase_fold"/>
</dbReference>
<sequence length="273" mass="30777">MIINEQFTLKGSSGKLIIGDCTYDDKHTNQALIIFVHGFKGFKDWGAHHLVAGYFAEKGYRYLKFNLSHSGVRPENLKDVTDLEAFASNTVSKELRDLNDIVEYANLHYPQASIYLIGHSRGGGLAILQAANDSRISKLITWAAIADFSSLWKTDQEEEWEKTGQIFVENARTKEKMPLNSTLLADFKAHKEAFDILDAAKRVSIPWLIIHGDEDVNVKFAVAQELAQKQLKAEIYKIEGANHVFGASHPYKESELPAHLKQVCERTLAFLEK</sequence>
<evidence type="ECO:0000313" key="3">
    <source>
        <dbReference type="Proteomes" id="UP000094313"/>
    </source>
</evidence>
<dbReference type="PANTHER" id="PTHR43265:SF1">
    <property type="entry name" value="ESTERASE ESTD"/>
    <property type="match status" value="1"/>
</dbReference>
<accession>A0A1D7QF12</accession>
<protein>
    <submittedName>
        <fullName evidence="2">Hydrolase</fullName>
    </submittedName>
</protein>
<name>A0A1D7QF12_9SPHI</name>
<dbReference type="Gene3D" id="3.40.50.1820">
    <property type="entry name" value="alpha/beta hydrolase"/>
    <property type="match status" value="1"/>
</dbReference>
<dbReference type="SUPFAM" id="SSF53474">
    <property type="entry name" value="alpha/beta-Hydrolases"/>
    <property type="match status" value="1"/>
</dbReference>
<dbReference type="PANTHER" id="PTHR43265">
    <property type="entry name" value="ESTERASE ESTD"/>
    <property type="match status" value="1"/>
</dbReference>
<dbReference type="Proteomes" id="UP000094313">
    <property type="component" value="Chromosome"/>
</dbReference>